<dbReference type="PROSITE" id="PS50943">
    <property type="entry name" value="HTH_CROC1"/>
    <property type="match status" value="1"/>
</dbReference>
<dbReference type="InterPro" id="IPR001387">
    <property type="entry name" value="Cro/C1-type_HTH"/>
</dbReference>
<evidence type="ECO:0000313" key="2">
    <source>
        <dbReference type="EMBL" id="MEU2124090.1"/>
    </source>
</evidence>
<protein>
    <submittedName>
        <fullName evidence="2">Helix-turn-helix domain-containing protein</fullName>
    </submittedName>
</protein>
<feature type="domain" description="HTH cro/C1-type" evidence="1">
    <location>
        <begin position="18"/>
        <end position="64"/>
    </location>
</feature>
<dbReference type="CDD" id="cd00093">
    <property type="entry name" value="HTH_XRE"/>
    <property type="match status" value="1"/>
</dbReference>
<sequence>MDDSSIGVRIRQFRGKALTQRQLADQAGVSVDLVRKLEQGGRQTASIASLQKIARALDVDIADLIGKRQGVPSANPDAGIVAIRRALTPVDDLLGETKEEAAVGLDDGRRAVEYAWGAYWSGRYELLTSILPPGLTQLRATVHAARNGSVAPANELLARMYWVTGCTLVHLGQTDPAFLAIRQALAAAELGNDPLLLGTIRGSVAWQLLVQGRYDESRGVALNAAASLEPSGDVTPMHLSAYGSLVLQGATAAGRAQDVHDALSLVQTASEVALRIGSDRQDYETYFGPSQVVMQTVDVNVSSERYPEALAAAADMPANGSLPQASRARHLADTAVALTRTGRHQRALDALLTAERVGGADWLKYQTLPRHIVSELLDHDRKVPLRAFARRIGVNT</sequence>
<comment type="caution">
    <text evidence="2">The sequence shown here is derived from an EMBL/GenBank/DDBJ whole genome shotgun (WGS) entry which is preliminary data.</text>
</comment>
<reference evidence="2 3" key="1">
    <citation type="submission" date="2024-06" db="EMBL/GenBank/DDBJ databases">
        <title>The Natural Products Discovery Center: Release of the First 8490 Sequenced Strains for Exploring Actinobacteria Biosynthetic Diversity.</title>
        <authorList>
            <person name="Kalkreuter E."/>
            <person name="Kautsar S.A."/>
            <person name="Yang D."/>
            <person name="Bader C.D."/>
            <person name="Teijaro C.N."/>
            <person name="Fluegel L."/>
            <person name="Davis C.M."/>
            <person name="Simpson J.R."/>
            <person name="Lauterbach L."/>
            <person name="Steele A.D."/>
            <person name="Gui C."/>
            <person name="Meng S."/>
            <person name="Li G."/>
            <person name="Viehrig K."/>
            <person name="Ye F."/>
            <person name="Su P."/>
            <person name="Kiefer A.F."/>
            <person name="Nichols A."/>
            <person name="Cepeda A.J."/>
            <person name="Yan W."/>
            <person name="Fan B."/>
            <person name="Jiang Y."/>
            <person name="Adhikari A."/>
            <person name="Zheng C.-J."/>
            <person name="Schuster L."/>
            <person name="Cowan T.M."/>
            <person name="Smanski M.J."/>
            <person name="Chevrette M.G."/>
            <person name="De Carvalho L.P.S."/>
            <person name="Shen B."/>
        </authorList>
    </citation>
    <scope>NUCLEOTIDE SEQUENCE [LARGE SCALE GENOMIC DNA]</scope>
    <source>
        <strain evidence="2 3">NPDC019434</strain>
    </source>
</reference>
<dbReference type="Proteomes" id="UP001550535">
    <property type="component" value="Unassembled WGS sequence"/>
</dbReference>
<dbReference type="SUPFAM" id="SSF47413">
    <property type="entry name" value="lambda repressor-like DNA-binding domains"/>
    <property type="match status" value="1"/>
</dbReference>
<dbReference type="Pfam" id="PF01381">
    <property type="entry name" value="HTH_3"/>
    <property type="match status" value="1"/>
</dbReference>
<organism evidence="2 3">
    <name type="scientific">Nocardia niwae</name>
    <dbReference type="NCBI Taxonomy" id="626084"/>
    <lineage>
        <taxon>Bacteria</taxon>
        <taxon>Bacillati</taxon>
        <taxon>Actinomycetota</taxon>
        <taxon>Actinomycetes</taxon>
        <taxon>Mycobacteriales</taxon>
        <taxon>Nocardiaceae</taxon>
        <taxon>Nocardia</taxon>
    </lineage>
</organism>
<keyword evidence="3" id="KW-1185">Reference proteome</keyword>
<dbReference type="SMART" id="SM00530">
    <property type="entry name" value="HTH_XRE"/>
    <property type="match status" value="1"/>
</dbReference>
<proteinExistence type="predicted"/>
<evidence type="ECO:0000259" key="1">
    <source>
        <dbReference type="PROSITE" id="PS50943"/>
    </source>
</evidence>
<gene>
    <name evidence="2" type="ORF">ABZ507_19935</name>
</gene>
<dbReference type="EMBL" id="JBEYBR010000051">
    <property type="protein sequence ID" value="MEU2124090.1"/>
    <property type="molecule type" value="Genomic_DNA"/>
</dbReference>
<dbReference type="InterPro" id="IPR010982">
    <property type="entry name" value="Lambda_DNA-bd_dom_sf"/>
</dbReference>
<accession>A0ABV2XDW2</accession>
<name>A0ABV2XDW2_9NOCA</name>
<evidence type="ECO:0000313" key="3">
    <source>
        <dbReference type="Proteomes" id="UP001550535"/>
    </source>
</evidence>
<dbReference type="Gene3D" id="1.10.260.40">
    <property type="entry name" value="lambda repressor-like DNA-binding domains"/>
    <property type="match status" value="1"/>
</dbReference>
<dbReference type="RefSeq" id="WP_063016610.1">
    <property type="nucleotide sequence ID" value="NZ_JBEYBM010000027.1"/>
</dbReference>